<dbReference type="InterPro" id="IPR050406">
    <property type="entry name" value="FGGY_Carb_Kinase"/>
</dbReference>
<dbReference type="SUPFAM" id="SSF53067">
    <property type="entry name" value="Actin-like ATPase domain"/>
    <property type="match status" value="1"/>
</dbReference>
<dbReference type="GO" id="GO:0005975">
    <property type="term" value="P:carbohydrate metabolic process"/>
    <property type="evidence" value="ECO:0007669"/>
    <property type="project" value="InterPro"/>
</dbReference>
<organism evidence="5 6">
    <name type="scientific">Edaphochlamys debaryana</name>
    <dbReference type="NCBI Taxonomy" id="47281"/>
    <lineage>
        <taxon>Eukaryota</taxon>
        <taxon>Viridiplantae</taxon>
        <taxon>Chlorophyta</taxon>
        <taxon>core chlorophytes</taxon>
        <taxon>Chlorophyceae</taxon>
        <taxon>CS clade</taxon>
        <taxon>Chlamydomonadales</taxon>
        <taxon>Chlamydomonadales incertae sedis</taxon>
        <taxon>Edaphochlamys</taxon>
    </lineage>
</organism>
<protein>
    <recommendedName>
        <fullName evidence="4">Carbohydrate kinase FGGY N-terminal domain-containing protein</fullName>
    </recommendedName>
</protein>
<reference evidence="5" key="1">
    <citation type="journal article" date="2020" name="bioRxiv">
        <title>Comparative genomics of Chlamydomonas.</title>
        <authorList>
            <person name="Craig R.J."/>
            <person name="Hasan A.R."/>
            <person name="Ness R.W."/>
            <person name="Keightley P.D."/>
        </authorList>
    </citation>
    <scope>NUCLEOTIDE SEQUENCE</scope>
    <source>
        <strain evidence="5">CCAP 11/70</strain>
    </source>
</reference>
<dbReference type="Gene3D" id="3.30.420.40">
    <property type="match status" value="2"/>
</dbReference>
<dbReference type="Proteomes" id="UP000612055">
    <property type="component" value="Unassembled WGS sequence"/>
</dbReference>
<name>A0A835XE08_9CHLO</name>
<dbReference type="InterPro" id="IPR043129">
    <property type="entry name" value="ATPase_NBD"/>
</dbReference>
<keyword evidence="6" id="KW-1185">Reference proteome</keyword>
<sequence length="217" mass="21859">MKSHAVLAKGSSAYGILPHPCPAARSKIQPLGCRRSVRRGCGPAGSGPPPSGGTGGVGQQHGLVVLDGEGQVLWLKRNEPDVYDRTATVLLPHDYVNLYLTGRKVMECGDASGTGLMDIPGRRWDAAAVAAVDERLGGLLPPLVDEPTGGDNAMSALGAGAASAGAVVVSLGTSGTIFAKSPTPVLDPSGLVCPFADATGAFLPLAVHPQLHATAGG</sequence>
<dbReference type="GO" id="GO:0016301">
    <property type="term" value="F:kinase activity"/>
    <property type="evidence" value="ECO:0007669"/>
    <property type="project" value="UniProtKB-KW"/>
</dbReference>
<dbReference type="PANTHER" id="PTHR43095:SF5">
    <property type="entry name" value="XYLULOSE KINASE"/>
    <property type="match status" value="1"/>
</dbReference>
<feature type="domain" description="Carbohydrate kinase FGGY N-terminal" evidence="4">
    <location>
        <begin position="71"/>
        <end position="145"/>
    </location>
</feature>
<accession>A0A835XE08</accession>
<dbReference type="Pfam" id="PF00370">
    <property type="entry name" value="FGGY_N"/>
    <property type="match status" value="1"/>
</dbReference>
<evidence type="ECO:0000256" key="1">
    <source>
        <dbReference type="ARBA" id="ARBA00022679"/>
    </source>
</evidence>
<gene>
    <name evidence="5" type="ORF">HYH03_019102</name>
</gene>
<dbReference type="AlphaFoldDB" id="A0A835XE08"/>
<keyword evidence="2" id="KW-0418">Kinase</keyword>
<dbReference type="OrthoDB" id="1728974at2759"/>
<evidence type="ECO:0000313" key="6">
    <source>
        <dbReference type="Proteomes" id="UP000612055"/>
    </source>
</evidence>
<evidence type="ECO:0000256" key="3">
    <source>
        <dbReference type="SAM" id="MobiDB-lite"/>
    </source>
</evidence>
<comment type="caution">
    <text evidence="5">The sequence shown here is derived from an EMBL/GenBank/DDBJ whole genome shotgun (WGS) entry which is preliminary data.</text>
</comment>
<proteinExistence type="predicted"/>
<evidence type="ECO:0000259" key="4">
    <source>
        <dbReference type="Pfam" id="PF00370"/>
    </source>
</evidence>
<feature type="non-terminal residue" evidence="5">
    <location>
        <position position="1"/>
    </location>
</feature>
<dbReference type="InterPro" id="IPR018484">
    <property type="entry name" value="FGGY_N"/>
</dbReference>
<dbReference type="PANTHER" id="PTHR43095">
    <property type="entry name" value="SUGAR KINASE"/>
    <property type="match status" value="1"/>
</dbReference>
<feature type="region of interest" description="Disordered" evidence="3">
    <location>
        <begin position="39"/>
        <end position="61"/>
    </location>
</feature>
<keyword evidence="1" id="KW-0808">Transferase</keyword>
<evidence type="ECO:0000256" key="2">
    <source>
        <dbReference type="ARBA" id="ARBA00022777"/>
    </source>
</evidence>
<dbReference type="EMBL" id="JAEHOE010000323">
    <property type="protein sequence ID" value="KAG2481936.1"/>
    <property type="molecule type" value="Genomic_DNA"/>
</dbReference>
<evidence type="ECO:0000313" key="5">
    <source>
        <dbReference type="EMBL" id="KAG2481936.1"/>
    </source>
</evidence>